<evidence type="ECO:0000313" key="1">
    <source>
        <dbReference type="EMBL" id="CDS19726.1"/>
    </source>
</evidence>
<sequence>MILHWNTANPPNCCKLKVHQPGSLPFIAYSVKTVQPNLLHDPQFILIPKLSFCSLFRDKKIHSIFYFVYFTSHMIM</sequence>
<reference evidence="1 2" key="1">
    <citation type="journal article" date="2013" name="Nature">
        <title>The genomes of four tapeworm species reveal adaptations to parasitism.</title>
        <authorList>
            <person name="Tsai I.J."/>
            <person name="Zarowiecki M."/>
            <person name="Holroyd N."/>
            <person name="Garciarrubio A."/>
            <person name="Sanchez-Flores A."/>
            <person name="Brooks K.L."/>
            <person name="Tracey A."/>
            <person name="Bobes R.J."/>
            <person name="Fragoso G."/>
            <person name="Sciutto E."/>
            <person name="Aslett M."/>
            <person name="Beasley H."/>
            <person name="Bennett H.M."/>
            <person name="Cai J."/>
            <person name="Camicia F."/>
            <person name="Clark R."/>
            <person name="Cucher M."/>
            <person name="De Silva N."/>
            <person name="Day T.A."/>
            <person name="Deplazes P."/>
            <person name="Estrada K."/>
            <person name="Fernandez C."/>
            <person name="Holland P.W."/>
            <person name="Hou J."/>
            <person name="Hu S."/>
            <person name="Huckvale T."/>
            <person name="Hung S.S."/>
            <person name="Kamenetzky L."/>
            <person name="Keane J.A."/>
            <person name="Kiss F."/>
            <person name="Koziol U."/>
            <person name="Lambert O."/>
            <person name="Liu K."/>
            <person name="Luo X."/>
            <person name="Luo Y."/>
            <person name="Macchiaroli N."/>
            <person name="Nichol S."/>
            <person name="Paps J."/>
            <person name="Parkinson J."/>
            <person name="Pouchkina-Stantcheva N."/>
            <person name="Riddiford N."/>
            <person name="Rosenzvit M."/>
            <person name="Salinas G."/>
            <person name="Wasmuth J.D."/>
            <person name="Zamanian M."/>
            <person name="Zheng Y."/>
            <person name="Cai X."/>
            <person name="Soberon X."/>
            <person name="Olson P.D."/>
            <person name="Laclette J.P."/>
            <person name="Brehm K."/>
            <person name="Berriman M."/>
            <person name="Garciarrubio A."/>
            <person name="Bobes R.J."/>
            <person name="Fragoso G."/>
            <person name="Sanchez-Flores A."/>
            <person name="Estrada K."/>
            <person name="Cevallos M.A."/>
            <person name="Morett E."/>
            <person name="Gonzalez V."/>
            <person name="Portillo T."/>
            <person name="Ochoa-Leyva A."/>
            <person name="Jose M.V."/>
            <person name="Sciutto E."/>
            <person name="Landa A."/>
            <person name="Jimenez L."/>
            <person name="Valdes V."/>
            <person name="Carrero J.C."/>
            <person name="Larralde C."/>
            <person name="Morales-Montor J."/>
            <person name="Limon-Lason J."/>
            <person name="Soberon X."/>
            <person name="Laclette J.P."/>
        </authorList>
    </citation>
    <scope>NUCLEOTIDE SEQUENCE [LARGE SCALE GENOMIC DNA]</scope>
</reference>
<reference evidence="1" key="2">
    <citation type="submission" date="2014-06" db="EMBL/GenBank/DDBJ databases">
        <authorList>
            <person name="Aslett M."/>
        </authorList>
    </citation>
    <scope>NUCLEOTIDE SEQUENCE</scope>
</reference>
<dbReference type="AlphaFoldDB" id="A0A068WMM5"/>
<dbReference type="Proteomes" id="UP000492820">
    <property type="component" value="Unassembled WGS sequence"/>
</dbReference>
<evidence type="ECO:0000313" key="3">
    <source>
        <dbReference type="WBParaSite" id="EgrG_000505800"/>
    </source>
</evidence>
<name>A0A068WMM5_ECHGR</name>
<protein>
    <submittedName>
        <fullName evidence="3">Ovule protein</fullName>
    </submittedName>
</protein>
<reference evidence="3" key="3">
    <citation type="submission" date="2020-10" db="UniProtKB">
        <authorList>
            <consortium name="WormBaseParasite"/>
        </authorList>
    </citation>
    <scope>IDENTIFICATION</scope>
</reference>
<proteinExistence type="predicted"/>
<dbReference type="WBParaSite" id="EgrG_000505800">
    <property type="protein sequence ID" value="EgrG_000505800"/>
    <property type="gene ID" value="EgrG_000505800"/>
</dbReference>
<accession>A0A068WMM5</accession>
<organism evidence="1">
    <name type="scientific">Echinococcus granulosus</name>
    <name type="common">Hydatid tapeworm</name>
    <dbReference type="NCBI Taxonomy" id="6210"/>
    <lineage>
        <taxon>Eukaryota</taxon>
        <taxon>Metazoa</taxon>
        <taxon>Spiralia</taxon>
        <taxon>Lophotrochozoa</taxon>
        <taxon>Platyhelminthes</taxon>
        <taxon>Cestoda</taxon>
        <taxon>Eucestoda</taxon>
        <taxon>Cyclophyllidea</taxon>
        <taxon>Taeniidae</taxon>
        <taxon>Echinococcus</taxon>
        <taxon>Echinococcus granulosus group</taxon>
    </lineage>
</organism>
<evidence type="ECO:0000313" key="2">
    <source>
        <dbReference type="Proteomes" id="UP000492820"/>
    </source>
</evidence>
<gene>
    <name evidence="1" type="ORF">EgrG_000505800</name>
</gene>
<dbReference type="EMBL" id="LK028579">
    <property type="protein sequence ID" value="CDS19726.1"/>
    <property type="molecule type" value="Genomic_DNA"/>
</dbReference>